<name>A0A848MY84_ENTMU</name>
<organism evidence="1 2">
    <name type="scientific">Enterococcus mundtii</name>
    <dbReference type="NCBI Taxonomy" id="53346"/>
    <lineage>
        <taxon>Bacteria</taxon>
        <taxon>Bacillati</taxon>
        <taxon>Bacillota</taxon>
        <taxon>Bacilli</taxon>
        <taxon>Lactobacillales</taxon>
        <taxon>Enterococcaceae</taxon>
        <taxon>Enterococcus</taxon>
    </lineage>
</organism>
<accession>A0A848MY84</accession>
<gene>
    <name evidence="1" type="ORF">HI921_15295</name>
</gene>
<dbReference type="AlphaFoldDB" id="A0A848MY84"/>
<evidence type="ECO:0000313" key="2">
    <source>
        <dbReference type="Proteomes" id="UP000557857"/>
    </source>
</evidence>
<protein>
    <submittedName>
        <fullName evidence="1">LysM peptidoglycan-binding domain-containing protein</fullName>
    </submittedName>
</protein>
<sequence>TPLGNSGMEFATGDEAMAWGQEQVMNPDSQWFGMQPSSKPLMWSNGEILSYSVDFL</sequence>
<proteinExistence type="predicted"/>
<dbReference type="EMBL" id="JABCAG010000092">
    <property type="protein sequence ID" value="NMP59804.1"/>
    <property type="molecule type" value="Genomic_DNA"/>
</dbReference>
<evidence type="ECO:0000313" key="1">
    <source>
        <dbReference type="EMBL" id="NMP59804.1"/>
    </source>
</evidence>
<dbReference type="Proteomes" id="UP000557857">
    <property type="component" value="Unassembled WGS sequence"/>
</dbReference>
<feature type="non-terminal residue" evidence="1">
    <location>
        <position position="1"/>
    </location>
</feature>
<reference evidence="1 2" key="1">
    <citation type="submission" date="2020-04" db="EMBL/GenBank/DDBJ databases">
        <authorList>
            <person name="Abaymova A."/>
            <person name="Teymurazov M."/>
            <person name="Tazyna O."/>
            <person name="Chatushin Y."/>
            <person name="Svetoch E."/>
            <person name="Pereligyn V."/>
            <person name="Pohylenko V."/>
            <person name="Platonov M."/>
            <person name="Kartsev N."/>
            <person name="Skryabin Y."/>
            <person name="Sizova A."/>
            <person name="Solomentsev V."/>
            <person name="Kislichkina A."/>
            <person name="Bogun A."/>
        </authorList>
    </citation>
    <scope>NUCLEOTIDE SEQUENCE [LARGE SCALE GENOMIC DNA]</scope>
    <source>
        <strain evidence="2">SCPM-O-B-8398 (E28)</strain>
    </source>
</reference>
<comment type="caution">
    <text evidence="1">The sequence shown here is derived from an EMBL/GenBank/DDBJ whole genome shotgun (WGS) entry which is preliminary data.</text>
</comment>